<evidence type="ECO:0000256" key="5">
    <source>
        <dbReference type="ARBA" id="ARBA00023125"/>
    </source>
</evidence>
<keyword evidence="4" id="KW-0862">Zinc</keyword>
<organism evidence="9 10">
    <name type="scientific">Lates calcarifer</name>
    <name type="common">Barramundi</name>
    <name type="synonym">Holocentrus calcarifer</name>
    <dbReference type="NCBI Taxonomy" id="8187"/>
    <lineage>
        <taxon>Eukaryota</taxon>
        <taxon>Metazoa</taxon>
        <taxon>Chordata</taxon>
        <taxon>Craniata</taxon>
        <taxon>Vertebrata</taxon>
        <taxon>Euteleostomi</taxon>
        <taxon>Actinopterygii</taxon>
        <taxon>Neopterygii</taxon>
        <taxon>Teleostei</taxon>
        <taxon>Neoteleostei</taxon>
        <taxon>Acanthomorphata</taxon>
        <taxon>Carangaria</taxon>
        <taxon>Carangaria incertae sedis</taxon>
        <taxon>Centropomidae</taxon>
        <taxon>Lates</taxon>
    </lineage>
</organism>
<evidence type="ECO:0000313" key="11">
    <source>
        <dbReference type="RefSeq" id="XP_018524264.1"/>
    </source>
</evidence>
<accession>A0A4W6BQH3</accession>
<sequence length="498" mass="56656">MNVARKKKKFNVRDSFKLQRGVGGSNEHCCVPLCSASSRYNSSLSFHCFPKNTSLRVQWLNKIKRTGFSVTKHTKVCSRHFEDHEIVCTAKGRRVLAASAVPSLFEWNNFENNETRTSGWKRRPRPSSPEPGSDAEEDLEHCDPPVPMVVDRDCKASPTVCVDREQYENMLREIEASRQQLQTYHLHSSFGLQRFASSPEDIRFYTRFPSYNHLMAFWNLIEAATTQMVRVTKAKKNYVTSTTTEIPSTRPTKLLPIDELFLFLTYVSTGCTQRELGHRFNIHQATVRQIIVTWANFLYSLLGSVCIWLSPAAVKVKLPSEFDGIYSDTHVILDCTELRCQTPSSLLLQSEVFSTYKSHCTFKAVVGMSPHGALIFVSALFEGSMSDREVFRRSGITSLLTPDMAVMVDKGFLVDDLVPGRVHHPAFLSKRTQMPEVDVPKMQSIVRLRVHVERIMRRVKENKLFDTIIPLSISGSINQIFTVACLLSNYQNGPLFKK</sequence>
<dbReference type="InterPro" id="IPR006612">
    <property type="entry name" value="THAP_Znf"/>
</dbReference>
<feature type="region of interest" description="Disordered" evidence="7">
    <location>
        <begin position="115"/>
        <end position="142"/>
    </location>
</feature>
<comment type="cofactor">
    <cofactor evidence="1">
        <name>a divalent metal cation</name>
        <dbReference type="ChEBI" id="CHEBI:60240"/>
    </cofactor>
</comment>
<dbReference type="GO" id="GO:0003677">
    <property type="term" value="F:DNA binding"/>
    <property type="evidence" value="ECO:0007669"/>
    <property type="project" value="UniProtKB-UniRule"/>
</dbReference>
<reference evidence="11" key="2">
    <citation type="submission" date="2025-04" db="UniProtKB">
        <authorList>
            <consortium name="RefSeq"/>
        </authorList>
    </citation>
    <scope>IDENTIFICATION</scope>
    <source>
        <tissue evidence="11">Brain</tissue>
    </source>
</reference>
<dbReference type="PANTHER" id="PTHR23080:SF133">
    <property type="entry name" value="SI:CH211-262I1.5-RELATED"/>
    <property type="match status" value="1"/>
</dbReference>
<dbReference type="Proteomes" id="UP000314980">
    <property type="component" value="Unassembled WGS sequence"/>
</dbReference>
<dbReference type="Pfam" id="PF05485">
    <property type="entry name" value="THAP"/>
    <property type="match status" value="1"/>
</dbReference>
<dbReference type="Pfam" id="PF13613">
    <property type="entry name" value="HTH_Tnp_4"/>
    <property type="match status" value="1"/>
</dbReference>
<evidence type="ECO:0000256" key="6">
    <source>
        <dbReference type="PROSITE-ProRule" id="PRU00309"/>
    </source>
</evidence>
<dbReference type="AlphaFoldDB" id="A0A4W6BQH3"/>
<dbReference type="InterPro" id="IPR027805">
    <property type="entry name" value="Transposase_HTH_dom"/>
</dbReference>
<dbReference type="InParanoid" id="A0A4W6BQH3"/>
<dbReference type="PROSITE" id="PS50950">
    <property type="entry name" value="ZF_THAP"/>
    <property type="match status" value="1"/>
</dbReference>
<evidence type="ECO:0000313" key="9">
    <source>
        <dbReference type="Ensembl" id="ENSLCAP00010000371.1"/>
    </source>
</evidence>
<dbReference type="InterPro" id="IPR038441">
    <property type="entry name" value="THAP_Znf_sf"/>
</dbReference>
<dbReference type="KEGG" id="lcf:108878250"/>
<dbReference type="SUPFAM" id="SSF57716">
    <property type="entry name" value="Glucocorticoid receptor-like (DNA-binding domain)"/>
    <property type="match status" value="1"/>
</dbReference>
<dbReference type="SMART" id="SM00692">
    <property type="entry name" value="DM3"/>
    <property type="match status" value="1"/>
</dbReference>
<evidence type="ECO:0000256" key="2">
    <source>
        <dbReference type="ARBA" id="ARBA00022723"/>
    </source>
</evidence>
<dbReference type="GO" id="GO:0008270">
    <property type="term" value="F:zinc ion binding"/>
    <property type="evidence" value="ECO:0007669"/>
    <property type="project" value="UniProtKB-KW"/>
</dbReference>
<name>A0A4W6BQH3_LATCA</name>
<dbReference type="Gene3D" id="6.20.210.20">
    <property type="entry name" value="THAP domain"/>
    <property type="match status" value="1"/>
</dbReference>
<proteinExistence type="predicted"/>
<evidence type="ECO:0000256" key="3">
    <source>
        <dbReference type="ARBA" id="ARBA00022771"/>
    </source>
</evidence>
<keyword evidence="2" id="KW-0479">Metal-binding</keyword>
<evidence type="ECO:0000259" key="8">
    <source>
        <dbReference type="PROSITE" id="PS50950"/>
    </source>
</evidence>
<dbReference type="PANTHER" id="PTHR23080">
    <property type="entry name" value="THAP DOMAIN PROTEIN"/>
    <property type="match status" value="1"/>
</dbReference>
<dbReference type="InterPro" id="IPR027806">
    <property type="entry name" value="HARBI1_dom"/>
</dbReference>
<dbReference type="RefSeq" id="XP_018524264.1">
    <property type="nucleotide sequence ID" value="XM_018668748.2"/>
</dbReference>
<dbReference type="Pfam" id="PF13359">
    <property type="entry name" value="DDE_Tnp_4"/>
    <property type="match status" value="1"/>
</dbReference>
<keyword evidence="10" id="KW-1185">Reference proteome</keyword>
<dbReference type="GeneTree" id="ENSGT00940000164656"/>
<dbReference type="Proteomes" id="UP000694890">
    <property type="component" value="Linkage group LG13"/>
</dbReference>
<evidence type="ECO:0000313" key="10">
    <source>
        <dbReference type="Proteomes" id="UP000314980"/>
    </source>
</evidence>
<dbReference type="GeneID" id="108878250"/>
<dbReference type="OrthoDB" id="10020990at2759"/>
<dbReference type="Ensembl" id="ENSLCAT00010000393.1">
    <property type="protein sequence ID" value="ENSLCAP00010000371.1"/>
    <property type="gene ID" value="ENSLCAG00010000262.1"/>
</dbReference>
<feature type="domain" description="THAP-type" evidence="8">
    <location>
        <begin position="25"/>
        <end position="105"/>
    </location>
</feature>
<dbReference type="SMART" id="SM00980">
    <property type="entry name" value="THAP"/>
    <property type="match status" value="1"/>
</dbReference>
<evidence type="ECO:0000256" key="4">
    <source>
        <dbReference type="ARBA" id="ARBA00022833"/>
    </source>
</evidence>
<keyword evidence="3 6" id="KW-0863">Zinc-finger</keyword>
<reference evidence="10" key="1">
    <citation type="submission" date="2015-09" db="EMBL/GenBank/DDBJ databases">
        <authorList>
            <person name="Sai Rama Sridatta P."/>
        </authorList>
    </citation>
    <scope>NUCLEOTIDE SEQUENCE [LARGE SCALE GENOMIC DNA]</scope>
</reference>
<protein>
    <submittedName>
        <fullName evidence="9">Si:dkey-60a16.1</fullName>
    </submittedName>
    <submittedName>
        <fullName evidence="11">Uncharacterized protein LOC108878250 isoform X1</fullName>
    </submittedName>
</protein>
<evidence type="ECO:0000256" key="1">
    <source>
        <dbReference type="ARBA" id="ARBA00001968"/>
    </source>
</evidence>
<keyword evidence="5 6" id="KW-0238">DNA-binding</keyword>
<gene>
    <name evidence="9 11" type="primary">LOC108878250</name>
</gene>
<reference evidence="9" key="3">
    <citation type="submission" date="2025-05" db="UniProtKB">
        <authorList>
            <consortium name="Ensembl"/>
        </authorList>
    </citation>
    <scope>IDENTIFICATION</scope>
</reference>
<evidence type="ECO:0000256" key="7">
    <source>
        <dbReference type="SAM" id="MobiDB-lite"/>
    </source>
</evidence>
<dbReference type="STRING" id="8187.ENSLCAP00010000371"/>